<dbReference type="GO" id="GO:0005886">
    <property type="term" value="C:plasma membrane"/>
    <property type="evidence" value="ECO:0007669"/>
    <property type="project" value="UniProtKB-SubCell"/>
</dbReference>
<dbReference type="HOGENOM" id="CLU_512793_0_0_6"/>
<evidence type="ECO:0000256" key="5">
    <source>
        <dbReference type="ARBA" id="ARBA00022692"/>
    </source>
</evidence>
<dbReference type="AlphaFoldDB" id="Q2S950"/>
<proteinExistence type="predicted"/>
<organism evidence="9 10">
    <name type="scientific">Hahella chejuensis (strain KCTC 2396)</name>
    <dbReference type="NCBI Taxonomy" id="349521"/>
    <lineage>
        <taxon>Bacteria</taxon>
        <taxon>Pseudomonadati</taxon>
        <taxon>Pseudomonadota</taxon>
        <taxon>Gammaproteobacteria</taxon>
        <taxon>Oceanospirillales</taxon>
        <taxon>Hahellaceae</taxon>
        <taxon>Hahella</taxon>
    </lineage>
</organism>
<dbReference type="InterPro" id="IPR038731">
    <property type="entry name" value="RgtA/B/C-like"/>
</dbReference>
<evidence type="ECO:0000256" key="1">
    <source>
        <dbReference type="ARBA" id="ARBA00004651"/>
    </source>
</evidence>
<keyword evidence="4" id="KW-0808">Transferase</keyword>
<evidence type="ECO:0000259" key="8">
    <source>
        <dbReference type="Pfam" id="PF13231"/>
    </source>
</evidence>
<dbReference type="Proteomes" id="UP000000238">
    <property type="component" value="Chromosome"/>
</dbReference>
<dbReference type="PANTHER" id="PTHR33908">
    <property type="entry name" value="MANNOSYLTRANSFERASE YKCB-RELATED"/>
    <property type="match status" value="1"/>
</dbReference>
<keyword evidence="3" id="KW-0328">Glycosyltransferase</keyword>
<feature type="domain" description="Glycosyltransferase RgtA/B/C/D-like" evidence="8">
    <location>
        <begin position="85"/>
        <end position="239"/>
    </location>
</feature>
<keyword evidence="5" id="KW-0812">Transmembrane</keyword>
<evidence type="ECO:0000256" key="7">
    <source>
        <dbReference type="ARBA" id="ARBA00023136"/>
    </source>
</evidence>
<evidence type="ECO:0000313" key="9">
    <source>
        <dbReference type="EMBL" id="ABC32824.1"/>
    </source>
</evidence>
<dbReference type="eggNOG" id="COG1807">
    <property type="taxonomic scope" value="Bacteria"/>
</dbReference>
<evidence type="ECO:0000256" key="6">
    <source>
        <dbReference type="ARBA" id="ARBA00022989"/>
    </source>
</evidence>
<name>Q2S950_HAHCH</name>
<accession>Q2S950</accession>
<keyword evidence="6" id="KW-1133">Transmembrane helix</keyword>
<evidence type="ECO:0000256" key="4">
    <source>
        <dbReference type="ARBA" id="ARBA00022679"/>
    </source>
</evidence>
<evidence type="ECO:0000256" key="3">
    <source>
        <dbReference type="ARBA" id="ARBA00022676"/>
    </source>
</evidence>
<dbReference type="InterPro" id="IPR050297">
    <property type="entry name" value="LipidA_mod_glycosyltrf_83"/>
</dbReference>
<dbReference type="STRING" id="349521.HCH_06179"/>
<dbReference type="GO" id="GO:0016763">
    <property type="term" value="F:pentosyltransferase activity"/>
    <property type="evidence" value="ECO:0007669"/>
    <property type="project" value="TreeGrafter"/>
</dbReference>
<dbReference type="KEGG" id="hch:HCH_06179"/>
<keyword evidence="7" id="KW-0472">Membrane</keyword>
<keyword evidence="10" id="KW-1185">Reference proteome</keyword>
<protein>
    <recommendedName>
        <fullName evidence="8">Glycosyltransferase RgtA/B/C/D-like domain-containing protein</fullName>
    </recommendedName>
</protein>
<evidence type="ECO:0000256" key="2">
    <source>
        <dbReference type="ARBA" id="ARBA00022475"/>
    </source>
</evidence>
<dbReference type="OrthoDB" id="6376733at2"/>
<dbReference type="EMBL" id="CP000155">
    <property type="protein sequence ID" value="ABC32824.1"/>
    <property type="molecule type" value="Genomic_DNA"/>
</dbReference>
<dbReference type="Pfam" id="PF13231">
    <property type="entry name" value="PMT_2"/>
    <property type="match status" value="1"/>
</dbReference>
<comment type="subcellular location">
    <subcellularLocation>
        <location evidence="1">Cell membrane</location>
        <topology evidence="1">Multi-pass membrane protein</topology>
    </subcellularLocation>
</comment>
<reference evidence="9 10" key="1">
    <citation type="journal article" date="2005" name="Nucleic Acids Res.">
        <title>Genomic blueprint of Hahella chejuensis, a marine microbe producing an algicidal agent.</title>
        <authorList>
            <person name="Jeong H."/>
            <person name="Yim J.H."/>
            <person name="Lee C."/>
            <person name="Choi S.-H."/>
            <person name="Park Y.K."/>
            <person name="Yoon S.H."/>
            <person name="Hur C.-G."/>
            <person name="Kang H.-Y."/>
            <person name="Kim D."/>
            <person name="Lee H.H."/>
            <person name="Park K.H."/>
            <person name="Park S.-H."/>
            <person name="Park H.-S."/>
            <person name="Lee H.K."/>
            <person name="Oh T.K."/>
            <person name="Kim J.F."/>
        </authorList>
    </citation>
    <scope>NUCLEOTIDE SEQUENCE [LARGE SCALE GENOMIC DNA]</scope>
    <source>
        <strain evidence="9 10">KCTC 2396</strain>
    </source>
</reference>
<evidence type="ECO:0000313" key="10">
    <source>
        <dbReference type="Proteomes" id="UP000000238"/>
    </source>
</evidence>
<keyword evidence="2" id="KW-1003">Cell membrane</keyword>
<dbReference type="RefSeq" id="WP_011399882.1">
    <property type="nucleotide sequence ID" value="NC_007645.1"/>
</dbReference>
<dbReference type="GO" id="GO:0009103">
    <property type="term" value="P:lipopolysaccharide biosynthetic process"/>
    <property type="evidence" value="ECO:0007669"/>
    <property type="project" value="UniProtKB-ARBA"/>
</dbReference>
<gene>
    <name evidence="9" type="ordered locus">HCH_06179</name>
</gene>
<dbReference type="PANTHER" id="PTHR33908:SF11">
    <property type="entry name" value="MEMBRANE PROTEIN"/>
    <property type="match status" value="1"/>
</dbReference>
<sequence length="543" mass="61780">MSYQGVSQWTKWPRLRDQVYSLPVILLIATALITLSFSLRIGGLDARALTIDEATIASFVEGVLDKGYPHIFVSTMEVPLATYELVPYFLALSVKLGGFSEFTLRLPALLFSTGVLGLIFWISLRRFGLAAAIIAGLLYSLSSWSIYWSQNAFHPAQTQFFTLLTATAVYHLIQQERVRLRFALLVWALFSVTYLSWEGSGFLLPVMAVIVLIFKRNNLVWIFQRNLWVMYLLVILTLVAQGVRRVVLQQPHLMLGSGKGDVSLPQLGFLKDSWEPGFYFINFFGMETHLITGAVFLLGAYYAWKRPTLRFYYLVFLITLLCLSNFLLFYNAHYVFFIYPFFIISVGAILAFLIEDVTRLTIRVKAPAAAAIASFNLAALLLMAVMSMNSNLIHFYSIGNLGHLGFRSDYRDGFAGVDYRKVSATLKQGYREGDKVISMAPMPTKLYAGITPDYFLQTITDRKIVYDRNLDSPFYRDKFLGTVVLRSGRELQDVLNQNNRVWLVASPWNAMTLVIDADTLQFVQHSMRVVDESYDAILFLWQK</sequence>